<dbReference type="HOGENOM" id="CLU_1802696_0_0_0"/>
<dbReference type="KEGG" id="caci:CLOAM0842"/>
<evidence type="ECO:0000256" key="1">
    <source>
        <dbReference type="ARBA" id="ARBA00003640"/>
    </source>
</evidence>
<comment type="function">
    <text evidence="1">This subunit may be involved in monitoring complementarity of crRNA and target RNA.</text>
</comment>
<dbReference type="Proteomes" id="UP000002019">
    <property type="component" value="Chromosome"/>
</dbReference>
<accession>B0VHA8</accession>
<evidence type="ECO:0000256" key="6">
    <source>
        <dbReference type="ARBA" id="ARBA00031723"/>
    </source>
</evidence>
<dbReference type="RefSeq" id="WP_015424581.1">
    <property type="nucleotide sequence ID" value="NC_020449.1"/>
</dbReference>
<protein>
    <recommendedName>
        <fullName evidence="3">CRISPR system Cms protein Csm2</fullName>
    </recommendedName>
    <alternativeName>
        <fullName evidence="6">CRISPR type III A-associated protein Csm2</fullName>
    </alternativeName>
</protein>
<dbReference type="GO" id="GO:0051607">
    <property type="term" value="P:defense response to virus"/>
    <property type="evidence" value="ECO:0007669"/>
    <property type="project" value="UniProtKB-KW"/>
</dbReference>
<evidence type="ECO:0000256" key="5">
    <source>
        <dbReference type="ARBA" id="ARBA00023118"/>
    </source>
</evidence>
<dbReference type="EMBL" id="CU466930">
    <property type="protein sequence ID" value="CAO80723.1"/>
    <property type="molecule type" value="Genomic_DNA"/>
</dbReference>
<keyword evidence="8" id="KW-1185">Reference proteome</keyword>
<evidence type="ECO:0000256" key="3">
    <source>
        <dbReference type="ARBA" id="ARBA00016118"/>
    </source>
</evidence>
<keyword evidence="4" id="KW-0694">RNA-binding</keyword>
<gene>
    <name evidence="7" type="ordered locus">CLOAM0842</name>
</gene>
<sequence length="143" mass="16711">MYNYQQNRNTPPDSVKKQYGPFFKEDGSLILDWVGEKANITSKDFSDKKMSSTGLRNFYNEFLRIKQLPTEHKQEKLILIKLLVAKANYKEINSKDRRSKIPHEFTIFITKLVKEIGEDIKKFENACLIMEAIVGFFPNDKGE</sequence>
<dbReference type="STRING" id="459349.CLOAM0842"/>
<evidence type="ECO:0000313" key="8">
    <source>
        <dbReference type="Proteomes" id="UP000002019"/>
    </source>
</evidence>
<dbReference type="AlphaFoldDB" id="B0VHA8"/>
<organism evidence="7 8">
    <name type="scientific">Cloacimonas acidaminovorans (strain Evry)</name>
    <dbReference type="NCBI Taxonomy" id="459349"/>
    <lineage>
        <taxon>Bacteria</taxon>
        <taxon>Pseudomonadati</taxon>
        <taxon>Candidatus Cloacimonadota</taxon>
        <taxon>Candidatus Cloacimonadia</taxon>
        <taxon>Candidatus Cloacimonadales</taxon>
        <taxon>Candidatus Cloacimonadaceae</taxon>
        <taxon>Candidatus Cloacimonas</taxon>
    </lineage>
</organism>
<proteinExistence type="inferred from homology"/>
<reference evidence="7 8" key="1">
    <citation type="journal article" date="2008" name="J. Bacteriol.">
        <title>'Candidatus Cloacamonas acidaminovorans': genome sequence reconstruction provides a first glimpse of a new bacterial division.</title>
        <authorList>
            <person name="Pelletier E."/>
            <person name="Kreimeyer A."/>
            <person name="Bocs S."/>
            <person name="Rouy Z."/>
            <person name="Gyapay G."/>
            <person name="Chouari R."/>
            <person name="Riviere D."/>
            <person name="Ganesan A."/>
            <person name="Daegelen P."/>
            <person name="Sghir A."/>
            <person name="Cohen G.N."/>
            <person name="Medigue C."/>
            <person name="Weissenbach J."/>
            <person name="Le Paslier D."/>
        </authorList>
    </citation>
    <scope>NUCLEOTIDE SEQUENCE [LARGE SCALE GENOMIC DNA]</scope>
    <source>
        <strain evidence="8">Evry</strain>
    </source>
</reference>
<dbReference type="Pfam" id="PF03750">
    <property type="entry name" value="Csm2_III-A"/>
    <property type="match status" value="1"/>
</dbReference>
<evidence type="ECO:0000313" key="7">
    <source>
        <dbReference type="EMBL" id="CAO80723.1"/>
    </source>
</evidence>
<dbReference type="GO" id="GO:0003723">
    <property type="term" value="F:RNA binding"/>
    <property type="evidence" value="ECO:0007669"/>
    <property type="project" value="UniProtKB-KW"/>
</dbReference>
<keyword evidence="5" id="KW-0051">Antiviral defense</keyword>
<dbReference type="InterPro" id="IPR010149">
    <property type="entry name" value="CRISPR-assoc_prot_Csm2_III-A"/>
</dbReference>
<evidence type="ECO:0000256" key="4">
    <source>
        <dbReference type="ARBA" id="ARBA00022884"/>
    </source>
</evidence>
<evidence type="ECO:0000256" key="2">
    <source>
        <dbReference type="ARBA" id="ARBA00006896"/>
    </source>
</evidence>
<comment type="similarity">
    <text evidence="2">Belongs to the CRISPR-associated Csm2 family.</text>
</comment>
<name>B0VHA8_CLOAI</name>